<dbReference type="GO" id="GO:0009236">
    <property type="term" value="P:cobalamin biosynthetic process"/>
    <property type="evidence" value="ECO:0007669"/>
    <property type="project" value="UniProtKB-UniRule"/>
</dbReference>
<reference evidence="10 11" key="1">
    <citation type="submission" date="2019-04" db="EMBL/GenBank/DDBJ databases">
        <title>Sulfurimonas crateris sp. nov. a facultative anaerobic sulfur-oxidizing chemolithautotrophic bacterium isolated from a terrestrial mud vulcano.</title>
        <authorList>
            <person name="Ratnikova N.M."/>
            <person name="Slobodkin A.I."/>
            <person name="Merkel A.Y."/>
            <person name="Novikov A."/>
            <person name="Bonch-Osmolovskaya E.A."/>
            <person name="Slobodkina G.B."/>
        </authorList>
    </citation>
    <scope>NUCLEOTIDE SEQUENCE [LARGE SCALE GENOMIC DNA]</scope>
    <source>
        <strain evidence="10 11">SN118</strain>
    </source>
</reference>
<evidence type="ECO:0000256" key="9">
    <source>
        <dbReference type="HAMAP-Rule" id="MF_00024"/>
    </source>
</evidence>
<dbReference type="GO" id="GO:0048472">
    <property type="term" value="F:threonine-phosphate decarboxylase activity"/>
    <property type="evidence" value="ECO:0007669"/>
    <property type="project" value="InterPro"/>
</dbReference>
<comment type="function">
    <text evidence="9">Converts cobyric acid to cobinamide by the addition of aminopropanol on the F carboxylic group.</text>
</comment>
<keyword evidence="5 9" id="KW-0169">Cobalamin biosynthesis</keyword>
<evidence type="ECO:0000256" key="4">
    <source>
        <dbReference type="ARBA" id="ARBA00022475"/>
    </source>
</evidence>
<keyword evidence="8 9" id="KW-0472">Membrane</keyword>
<feature type="transmembrane region" description="Helical" evidence="9">
    <location>
        <begin position="283"/>
        <end position="298"/>
    </location>
</feature>
<evidence type="ECO:0000256" key="1">
    <source>
        <dbReference type="ARBA" id="ARBA00004651"/>
    </source>
</evidence>
<dbReference type="HAMAP" id="MF_00024">
    <property type="entry name" value="CobD_CbiB"/>
    <property type="match status" value="1"/>
</dbReference>
<accession>A0A4U2ZCN1</accession>
<dbReference type="NCBIfam" id="TIGR00380">
    <property type="entry name" value="cobal_cbiB"/>
    <property type="match status" value="1"/>
</dbReference>
<keyword evidence="4 9" id="KW-1003">Cell membrane</keyword>
<evidence type="ECO:0000256" key="8">
    <source>
        <dbReference type="ARBA" id="ARBA00023136"/>
    </source>
</evidence>
<dbReference type="Pfam" id="PF03186">
    <property type="entry name" value="CobD_Cbib"/>
    <property type="match status" value="1"/>
</dbReference>
<sequence length="299" mass="33283">MSNILVAALAYITDKLFGEFRFIKHPIIFIGELIGIFESRFYKDSVMRGLLLVMFVLLLVTLASLLLCSFFGWFGTPLNTILTSLTASMFLAHRMLFDSVKNILTCKNKKEAISMLVSRDTVHLSESDIYKASIETYAENLSDGVIAPLFYLTLFGLPGIIIYKAINTMDSMVGYRNEKYEKYGKAAAYLDDAANFIPSRITAVLIMLLGGVKNIFSFYKDGKKHDSPNAGHPITAMALFLHVRLGGPTSYFGKIKEKPYFGGGALDIKADDLQKALSLKPKIDFAIILTLALLYFFIG</sequence>
<dbReference type="GO" id="GO:0005886">
    <property type="term" value="C:plasma membrane"/>
    <property type="evidence" value="ECO:0007669"/>
    <property type="project" value="UniProtKB-SubCell"/>
</dbReference>
<evidence type="ECO:0000256" key="5">
    <source>
        <dbReference type="ARBA" id="ARBA00022573"/>
    </source>
</evidence>
<dbReference type="OrthoDB" id="9811967at2"/>
<dbReference type="GO" id="GO:0015420">
    <property type="term" value="F:ABC-type vitamin B12 transporter activity"/>
    <property type="evidence" value="ECO:0007669"/>
    <property type="project" value="UniProtKB-UniRule"/>
</dbReference>
<evidence type="ECO:0000256" key="6">
    <source>
        <dbReference type="ARBA" id="ARBA00022692"/>
    </source>
</evidence>
<name>A0A4U2ZCN1_9BACT</name>
<dbReference type="PANTHER" id="PTHR34308">
    <property type="entry name" value="COBALAMIN BIOSYNTHESIS PROTEIN CBIB"/>
    <property type="match status" value="1"/>
</dbReference>
<protein>
    <recommendedName>
        <fullName evidence="9">Cobalamin biosynthesis protein CobD</fullName>
    </recommendedName>
</protein>
<evidence type="ECO:0000256" key="2">
    <source>
        <dbReference type="ARBA" id="ARBA00004953"/>
    </source>
</evidence>
<dbReference type="EMBL" id="SZPX01000001">
    <property type="protein sequence ID" value="TKI70961.1"/>
    <property type="molecule type" value="Genomic_DNA"/>
</dbReference>
<dbReference type="UniPathway" id="UPA00148"/>
<dbReference type="AlphaFoldDB" id="A0A4U2ZCN1"/>
<feature type="transmembrane region" description="Helical" evidence="9">
    <location>
        <begin position="50"/>
        <end position="74"/>
    </location>
</feature>
<comment type="similarity">
    <text evidence="3 9">Belongs to the CobD/CbiB family.</text>
</comment>
<evidence type="ECO:0000313" key="11">
    <source>
        <dbReference type="Proteomes" id="UP000309561"/>
    </source>
</evidence>
<evidence type="ECO:0000313" key="10">
    <source>
        <dbReference type="EMBL" id="TKI70961.1"/>
    </source>
</evidence>
<comment type="subcellular location">
    <subcellularLocation>
        <location evidence="1 9">Cell membrane</location>
        <topology evidence="1 9">Multi-pass membrane protein</topology>
    </subcellularLocation>
</comment>
<proteinExistence type="inferred from homology"/>
<feature type="transmembrane region" description="Helical" evidence="9">
    <location>
        <begin position="145"/>
        <end position="166"/>
    </location>
</feature>
<comment type="caution">
    <text evidence="10">The sequence shown here is derived from an EMBL/GenBank/DDBJ whole genome shotgun (WGS) entry which is preliminary data.</text>
</comment>
<dbReference type="Proteomes" id="UP000309561">
    <property type="component" value="Unassembled WGS sequence"/>
</dbReference>
<comment type="pathway">
    <text evidence="2 9">Cofactor biosynthesis; adenosylcobalamin biosynthesis.</text>
</comment>
<evidence type="ECO:0000256" key="7">
    <source>
        <dbReference type="ARBA" id="ARBA00022989"/>
    </source>
</evidence>
<keyword evidence="11" id="KW-1185">Reference proteome</keyword>
<gene>
    <name evidence="9 10" type="primary">cobD</name>
    <name evidence="10" type="ORF">FCU45_00815</name>
</gene>
<dbReference type="RefSeq" id="WP_137011321.1">
    <property type="nucleotide sequence ID" value="NZ_SZPX01000001.1"/>
</dbReference>
<dbReference type="PANTHER" id="PTHR34308:SF1">
    <property type="entry name" value="COBALAMIN BIOSYNTHESIS PROTEIN CBIB"/>
    <property type="match status" value="1"/>
</dbReference>
<comment type="caution">
    <text evidence="9">Lacks conserved residue(s) required for the propagation of feature annotation.</text>
</comment>
<dbReference type="InterPro" id="IPR004485">
    <property type="entry name" value="Cobalamin_biosynth_CobD/CbiB"/>
</dbReference>
<evidence type="ECO:0000256" key="3">
    <source>
        <dbReference type="ARBA" id="ARBA00006263"/>
    </source>
</evidence>
<keyword evidence="6 9" id="KW-0812">Transmembrane</keyword>
<keyword evidence="7 9" id="KW-1133">Transmembrane helix</keyword>
<organism evidence="10 11">
    <name type="scientific">Sulfurimonas crateris</name>
    <dbReference type="NCBI Taxonomy" id="2574727"/>
    <lineage>
        <taxon>Bacteria</taxon>
        <taxon>Pseudomonadati</taxon>
        <taxon>Campylobacterota</taxon>
        <taxon>Epsilonproteobacteria</taxon>
        <taxon>Campylobacterales</taxon>
        <taxon>Sulfurimonadaceae</taxon>
        <taxon>Sulfurimonas</taxon>
    </lineage>
</organism>